<organism evidence="2 3">
    <name type="scientific">Paenibacillus piri</name>
    <dbReference type="NCBI Taxonomy" id="2547395"/>
    <lineage>
        <taxon>Bacteria</taxon>
        <taxon>Bacillati</taxon>
        <taxon>Bacillota</taxon>
        <taxon>Bacilli</taxon>
        <taxon>Bacillales</taxon>
        <taxon>Paenibacillaceae</taxon>
        <taxon>Paenibacillus</taxon>
    </lineage>
</organism>
<evidence type="ECO:0000256" key="1">
    <source>
        <dbReference type="SAM" id="MobiDB-lite"/>
    </source>
</evidence>
<protein>
    <submittedName>
        <fullName evidence="2">Uncharacterized protein</fullName>
    </submittedName>
</protein>
<dbReference type="Proteomes" id="UP000295636">
    <property type="component" value="Unassembled WGS sequence"/>
</dbReference>
<keyword evidence="3" id="KW-1185">Reference proteome</keyword>
<comment type="caution">
    <text evidence="2">The sequence shown here is derived from an EMBL/GenBank/DDBJ whole genome shotgun (WGS) entry which is preliminary data.</text>
</comment>
<evidence type="ECO:0000313" key="3">
    <source>
        <dbReference type="Proteomes" id="UP000295636"/>
    </source>
</evidence>
<feature type="compositionally biased region" description="Basic and acidic residues" evidence="1">
    <location>
        <begin position="101"/>
        <end position="113"/>
    </location>
</feature>
<sequence length="164" mass="18916">MLTFQEKLAIIESFPELKRHQVSLGRLNFHYEDSCYDKKNVVYHLHPNGNGYVYAGYLTGYDTDDKDMVNIRDYSADALRDLIRASIRSLSSDPAAENEAAEEHSPSSGVQEERWIGGDKQTLTLVYEDELWQLYYGSHLESAFETYEEAEAYLLEEGFTRKQP</sequence>
<accession>A0A4R5KNG4</accession>
<reference evidence="2 3" key="1">
    <citation type="submission" date="2019-03" db="EMBL/GenBank/DDBJ databases">
        <title>This is whole genome sequence of Paenibacillus sp MS74 strain.</title>
        <authorList>
            <person name="Trinh H.N."/>
        </authorList>
    </citation>
    <scope>NUCLEOTIDE SEQUENCE [LARGE SCALE GENOMIC DNA]</scope>
    <source>
        <strain evidence="2 3">MS74</strain>
    </source>
</reference>
<feature type="region of interest" description="Disordered" evidence="1">
    <location>
        <begin position="92"/>
        <end position="113"/>
    </location>
</feature>
<dbReference type="OrthoDB" id="2360619at2"/>
<dbReference type="EMBL" id="SMRT01000006">
    <property type="protein sequence ID" value="TDF97181.1"/>
    <property type="molecule type" value="Genomic_DNA"/>
</dbReference>
<gene>
    <name evidence="2" type="ORF">E1757_15230</name>
</gene>
<dbReference type="RefSeq" id="WP_133229499.1">
    <property type="nucleotide sequence ID" value="NZ_SMRT01000006.1"/>
</dbReference>
<proteinExistence type="predicted"/>
<evidence type="ECO:0000313" key="2">
    <source>
        <dbReference type="EMBL" id="TDF97181.1"/>
    </source>
</evidence>
<dbReference type="AlphaFoldDB" id="A0A4R5KNG4"/>
<name>A0A4R5KNG4_9BACL</name>